<evidence type="ECO:0000256" key="11">
    <source>
        <dbReference type="SAM" id="MobiDB-lite"/>
    </source>
</evidence>
<sequence>MFRQAQRQIYVVPGRDIVIIHASQEKYEQMMVARCFMEGRESRPVFVVGEYQEDVVMLRRMDIVISQIDMRLRLCLVRLMKKMRHPNIARFYGLTQISGFQSKCFLISQFCDLRTALDNKRNELDAPIKFGMTKGITEGLLFLHSKGIVHGNLRSTSVYLEADWTTKISDWDLTSIEVLADKFHNRERVARFNLSEQEEAMYLPPLLWSAPEILRAVAKDQIFRPTKECDVYSFSIIFFEILTRDLPYDYHLVPQSMTYDRLLAMVRRSKNPLRPLDFKEKDQIWQNIPRSVIQIMKAGWSPDPTRRPTIHHIREILHAVSSEMKRLADLTIVHTRAQIEQYKRNIIKNNEEALELIKDLENTKVDFLTRWVYELTLSGQVIEPRCYQVLYVLRCALVNYEALCTSTHGDAVLYFVDRFYRIIDIVLPPDRNIHRLHSNGDEITIVGALPVGGVEYASKLAILALDVLVAVWSADLLDIDWDRMEVRIALTCGPSVAGIYGNSHRSFTVVGSASDEASLVESAGATYRVLMSEAYYEALKMYPDFTAQENNHDKKVLPGDQKTYWLRKKDNYKNQKILDDIAKLYPPPDSRGIVSEDFHIRSRDRRKAQAAKASLQAGPTGSYIEKDLRSGYLIEHRDRSKETTSVLSVVQTKDAQKKSRPRSTTKDLRSSSNNTPSAIFGSMVGPQGFTFLKEPYRREKIRQHGAFVLNQDHLVATMLTGQLGHRRVQHAQTALLTVPSTHHHHHHHHMHPHRHHYPHSLHGYVPEHDNIFLRVPIDVRHVMSGPSVTSAAFIVSDQPSGSQILQIDIPTERSPLGQTVVARPTNKRTSQSDEQIKQTASEVVEELDRTRLTSTEQETSEEEAKKKAKPSLVEERIAMYERNIHKNHGEDSSRVRVKHHRHSKKKRRRSKPKLAQRTSSTRSDKLRKTSLWVAQLPDTSVLLEEDDRQAEGATDEEKEEGKESRSKSRIRRRSKCRRKSTRSKRRRRTTEGLADQEEGTPILSVEVTDDERTTEEEDEYL</sequence>
<dbReference type="Pfam" id="PF00211">
    <property type="entry name" value="Guanylate_cyc"/>
    <property type="match status" value="1"/>
</dbReference>
<dbReference type="InterPro" id="IPR000719">
    <property type="entry name" value="Prot_kinase_dom"/>
</dbReference>
<dbReference type="PANTHER" id="PTHR11920:SF501">
    <property type="entry name" value="GUANYLATE CYCLASE 32E"/>
    <property type="match status" value="1"/>
</dbReference>
<feature type="compositionally biased region" description="Acidic residues" evidence="11">
    <location>
        <begin position="943"/>
        <end position="958"/>
    </location>
</feature>
<dbReference type="Gene3D" id="3.30.70.1230">
    <property type="entry name" value="Nucleotide cyclase"/>
    <property type="match status" value="1"/>
</dbReference>
<feature type="compositionally biased region" description="Polar residues" evidence="11">
    <location>
        <begin position="643"/>
        <end position="653"/>
    </location>
</feature>
<dbReference type="Proteomes" id="UP000186922">
    <property type="component" value="Unassembled WGS sequence"/>
</dbReference>
<evidence type="ECO:0000256" key="3">
    <source>
        <dbReference type="ARBA" id="ARBA00012202"/>
    </source>
</evidence>
<dbReference type="InterPro" id="IPR001054">
    <property type="entry name" value="A/G_cyclase"/>
</dbReference>
<dbReference type="STRING" id="947166.A0A1D1UTL6"/>
<dbReference type="InterPro" id="IPR001245">
    <property type="entry name" value="Ser-Thr/Tyr_kinase_cat_dom"/>
</dbReference>
<evidence type="ECO:0000256" key="7">
    <source>
        <dbReference type="ARBA" id="ARBA00023136"/>
    </source>
</evidence>
<accession>A0A1D1UTL6</accession>
<feature type="compositionally biased region" description="Basic and acidic residues" evidence="11">
    <location>
        <begin position="872"/>
        <end position="894"/>
    </location>
</feature>
<dbReference type="Pfam" id="PF07714">
    <property type="entry name" value="PK_Tyr_Ser-Thr"/>
    <property type="match status" value="1"/>
</dbReference>
<reference evidence="14 15" key="1">
    <citation type="journal article" date="2016" name="Nat. Commun.">
        <title>Extremotolerant tardigrade genome and improved radiotolerance of human cultured cells by tardigrade-unique protein.</title>
        <authorList>
            <person name="Hashimoto T."/>
            <person name="Horikawa D.D."/>
            <person name="Saito Y."/>
            <person name="Kuwahara H."/>
            <person name="Kozuka-Hata H."/>
            <person name="Shin-I T."/>
            <person name="Minakuchi Y."/>
            <person name="Ohishi K."/>
            <person name="Motoyama A."/>
            <person name="Aizu T."/>
            <person name="Enomoto A."/>
            <person name="Kondo K."/>
            <person name="Tanaka S."/>
            <person name="Hara Y."/>
            <person name="Koshikawa S."/>
            <person name="Sagara H."/>
            <person name="Miura T."/>
            <person name="Yokobori S."/>
            <person name="Miyagawa K."/>
            <person name="Suzuki Y."/>
            <person name="Kubo T."/>
            <person name="Oyama M."/>
            <person name="Kohara Y."/>
            <person name="Fujiyama A."/>
            <person name="Arakawa K."/>
            <person name="Katayama T."/>
            <person name="Toyoda A."/>
            <person name="Kunieda T."/>
        </authorList>
    </citation>
    <scope>NUCLEOTIDE SEQUENCE [LARGE SCALE GENOMIC DNA]</scope>
    <source>
        <strain evidence="14 15">YOKOZUNA-1</strain>
    </source>
</reference>
<evidence type="ECO:0000256" key="8">
    <source>
        <dbReference type="ARBA" id="ARBA00023180"/>
    </source>
</evidence>
<protein>
    <recommendedName>
        <fullName evidence="3">guanylate cyclase</fullName>
        <ecNumber evidence="3">4.6.1.2</ecNumber>
    </recommendedName>
</protein>
<feature type="compositionally biased region" description="Acidic residues" evidence="11">
    <location>
        <begin position="1007"/>
        <end position="1021"/>
    </location>
</feature>
<dbReference type="EC" id="4.6.1.2" evidence="3"/>
<dbReference type="InterPro" id="IPR050401">
    <property type="entry name" value="Cyclic_nucleotide_synthase"/>
</dbReference>
<dbReference type="SUPFAM" id="SSF55073">
    <property type="entry name" value="Nucleotide cyclase"/>
    <property type="match status" value="1"/>
</dbReference>
<evidence type="ECO:0000256" key="9">
    <source>
        <dbReference type="ARBA" id="ARBA00023239"/>
    </source>
</evidence>
<comment type="catalytic activity">
    <reaction evidence="1">
        <text>GTP = 3',5'-cyclic GMP + diphosphate</text>
        <dbReference type="Rhea" id="RHEA:13665"/>
        <dbReference type="ChEBI" id="CHEBI:33019"/>
        <dbReference type="ChEBI" id="CHEBI:37565"/>
        <dbReference type="ChEBI" id="CHEBI:57746"/>
        <dbReference type="EC" id="4.6.1.2"/>
    </reaction>
</comment>
<evidence type="ECO:0000256" key="2">
    <source>
        <dbReference type="ARBA" id="ARBA00004167"/>
    </source>
</evidence>
<dbReference type="SUPFAM" id="SSF56112">
    <property type="entry name" value="Protein kinase-like (PK-like)"/>
    <property type="match status" value="1"/>
</dbReference>
<dbReference type="InterPro" id="IPR011009">
    <property type="entry name" value="Kinase-like_dom_sf"/>
</dbReference>
<evidence type="ECO:0000259" key="13">
    <source>
        <dbReference type="PROSITE" id="PS50125"/>
    </source>
</evidence>
<keyword evidence="5" id="KW-0547">Nucleotide-binding</keyword>
<dbReference type="GO" id="GO:0004016">
    <property type="term" value="F:adenylate cyclase activity"/>
    <property type="evidence" value="ECO:0007669"/>
    <property type="project" value="TreeGrafter"/>
</dbReference>
<dbReference type="EMBL" id="BDGG01000002">
    <property type="protein sequence ID" value="GAU91815.1"/>
    <property type="molecule type" value="Genomic_DNA"/>
</dbReference>
<comment type="subcellular location">
    <subcellularLocation>
        <location evidence="2">Membrane</location>
        <topology evidence="2">Single-pass membrane protein</topology>
    </subcellularLocation>
</comment>
<keyword evidence="8" id="KW-0325">Glycoprotein</keyword>
<keyword evidence="7" id="KW-0472">Membrane</keyword>
<dbReference type="SMART" id="SM00044">
    <property type="entry name" value="CYCc"/>
    <property type="match status" value="1"/>
</dbReference>
<dbReference type="Gene3D" id="1.10.510.10">
    <property type="entry name" value="Transferase(Phosphotransferase) domain 1"/>
    <property type="match status" value="1"/>
</dbReference>
<dbReference type="GO" id="GO:0001653">
    <property type="term" value="F:peptide receptor activity"/>
    <property type="evidence" value="ECO:0007669"/>
    <property type="project" value="TreeGrafter"/>
</dbReference>
<proteinExistence type="predicted"/>
<keyword evidence="4" id="KW-0812">Transmembrane</keyword>
<keyword evidence="9" id="KW-0456">Lyase</keyword>
<evidence type="ECO:0000259" key="12">
    <source>
        <dbReference type="PROSITE" id="PS50011"/>
    </source>
</evidence>
<dbReference type="GO" id="GO:0004672">
    <property type="term" value="F:protein kinase activity"/>
    <property type="evidence" value="ECO:0007669"/>
    <property type="project" value="InterPro"/>
</dbReference>
<gene>
    <name evidence="14" type="primary">RvY_04002-1</name>
    <name evidence="14" type="synonym">RvY_04002.1</name>
    <name evidence="14" type="ORF">RvY_04002</name>
</gene>
<feature type="compositionally biased region" description="Basic residues" evidence="11">
    <location>
        <begin position="895"/>
        <end position="914"/>
    </location>
</feature>
<feature type="domain" description="Protein kinase" evidence="12">
    <location>
        <begin position="30"/>
        <end position="321"/>
    </location>
</feature>
<feature type="region of interest" description="Disordered" evidence="11">
    <location>
        <begin position="643"/>
        <end position="679"/>
    </location>
</feature>
<dbReference type="GO" id="GO:0005524">
    <property type="term" value="F:ATP binding"/>
    <property type="evidence" value="ECO:0007669"/>
    <property type="project" value="InterPro"/>
</dbReference>
<evidence type="ECO:0000313" key="15">
    <source>
        <dbReference type="Proteomes" id="UP000186922"/>
    </source>
</evidence>
<dbReference type="CDD" id="cd07302">
    <property type="entry name" value="CHD"/>
    <property type="match status" value="1"/>
</dbReference>
<evidence type="ECO:0000313" key="14">
    <source>
        <dbReference type="EMBL" id="GAU91815.1"/>
    </source>
</evidence>
<dbReference type="GO" id="GO:0004383">
    <property type="term" value="F:guanylate cyclase activity"/>
    <property type="evidence" value="ECO:0007669"/>
    <property type="project" value="UniProtKB-EC"/>
</dbReference>
<dbReference type="OrthoDB" id="346907at2759"/>
<evidence type="ECO:0000256" key="5">
    <source>
        <dbReference type="ARBA" id="ARBA00022741"/>
    </source>
</evidence>
<keyword evidence="15" id="KW-1185">Reference proteome</keyword>
<keyword evidence="10" id="KW-0141">cGMP biosynthesis</keyword>
<dbReference type="InterPro" id="IPR029787">
    <property type="entry name" value="Nucleotide_cyclase"/>
</dbReference>
<dbReference type="AlphaFoldDB" id="A0A1D1UTL6"/>
<feature type="compositionally biased region" description="Basic residues" evidence="11">
    <location>
        <begin position="967"/>
        <end position="988"/>
    </location>
</feature>
<dbReference type="GO" id="GO:0007168">
    <property type="term" value="P:receptor guanylyl cyclase signaling pathway"/>
    <property type="evidence" value="ECO:0007669"/>
    <property type="project" value="TreeGrafter"/>
</dbReference>
<dbReference type="PROSITE" id="PS50125">
    <property type="entry name" value="GUANYLATE_CYCLASE_2"/>
    <property type="match status" value="1"/>
</dbReference>
<dbReference type="GO" id="GO:0035556">
    <property type="term" value="P:intracellular signal transduction"/>
    <property type="evidence" value="ECO:0007669"/>
    <property type="project" value="InterPro"/>
</dbReference>
<feature type="domain" description="Guanylate cyclase" evidence="13">
    <location>
        <begin position="391"/>
        <end position="521"/>
    </location>
</feature>
<evidence type="ECO:0000256" key="1">
    <source>
        <dbReference type="ARBA" id="ARBA00001436"/>
    </source>
</evidence>
<evidence type="ECO:0000256" key="4">
    <source>
        <dbReference type="ARBA" id="ARBA00022692"/>
    </source>
</evidence>
<dbReference type="PROSITE" id="PS50011">
    <property type="entry name" value="PROTEIN_KINASE_DOM"/>
    <property type="match status" value="1"/>
</dbReference>
<organism evidence="14 15">
    <name type="scientific">Ramazzottius varieornatus</name>
    <name type="common">Water bear</name>
    <name type="synonym">Tardigrade</name>
    <dbReference type="NCBI Taxonomy" id="947166"/>
    <lineage>
        <taxon>Eukaryota</taxon>
        <taxon>Metazoa</taxon>
        <taxon>Ecdysozoa</taxon>
        <taxon>Tardigrada</taxon>
        <taxon>Eutardigrada</taxon>
        <taxon>Parachela</taxon>
        <taxon>Hypsibioidea</taxon>
        <taxon>Ramazzottiidae</taxon>
        <taxon>Ramazzottius</taxon>
    </lineage>
</organism>
<keyword evidence="6" id="KW-1133">Transmembrane helix</keyword>
<evidence type="ECO:0000256" key="10">
    <source>
        <dbReference type="ARBA" id="ARBA00023293"/>
    </source>
</evidence>
<feature type="region of interest" description="Disordered" evidence="11">
    <location>
        <begin position="815"/>
        <end position="1021"/>
    </location>
</feature>
<name>A0A1D1UTL6_RAMVA</name>
<evidence type="ECO:0000256" key="6">
    <source>
        <dbReference type="ARBA" id="ARBA00022989"/>
    </source>
</evidence>
<comment type="caution">
    <text evidence="14">The sequence shown here is derived from an EMBL/GenBank/DDBJ whole genome shotgun (WGS) entry which is preliminary data.</text>
</comment>
<dbReference type="GO" id="GO:0005886">
    <property type="term" value="C:plasma membrane"/>
    <property type="evidence" value="ECO:0007669"/>
    <property type="project" value="TreeGrafter"/>
</dbReference>
<dbReference type="PANTHER" id="PTHR11920">
    <property type="entry name" value="GUANYLYL CYCLASE"/>
    <property type="match status" value="1"/>
</dbReference>